<gene>
    <name evidence="1" type="ORF">D4764_12G0009800</name>
</gene>
<dbReference type="SMART" id="SM00667">
    <property type="entry name" value="LisH"/>
    <property type="match status" value="1"/>
</dbReference>
<dbReference type="InterPro" id="IPR006594">
    <property type="entry name" value="LisH"/>
</dbReference>
<dbReference type="InterPro" id="IPR052850">
    <property type="entry name" value="NPAT_LisH"/>
</dbReference>
<dbReference type="PROSITE" id="PS50896">
    <property type="entry name" value="LISH"/>
    <property type="match status" value="1"/>
</dbReference>
<dbReference type="PANTHER" id="PTHR15087">
    <property type="entry name" value="PROTEIN NPAT"/>
    <property type="match status" value="1"/>
</dbReference>
<dbReference type="GO" id="GO:0003712">
    <property type="term" value="F:transcription coregulator activity"/>
    <property type="evidence" value="ECO:0007669"/>
    <property type="project" value="TreeGrafter"/>
</dbReference>
<organism evidence="1 2">
    <name type="scientific">Takifugu flavidus</name>
    <name type="common">sansaifugu</name>
    <dbReference type="NCBI Taxonomy" id="433684"/>
    <lineage>
        <taxon>Eukaryota</taxon>
        <taxon>Metazoa</taxon>
        <taxon>Chordata</taxon>
        <taxon>Craniata</taxon>
        <taxon>Vertebrata</taxon>
        <taxon>Euteleostomi</taxon>
        <taxon>Actinopterygii</taxon>
        <taxon>Neopterygii</taxon>
        <taxon>Teleostei</taxon>
        <taxon>Neoteleostei</taxon>
        <taxon>Acanthomorphata</taxon>
        <taxon>Eupercaria</taxon>
        <taxon>Tetraodontiformes</taxon>
        <taxon>Tetradontoidea</taxon>
        <taxon>Tetraodontidae</taxon>
        <taxon>Takifugu</taxon>
    </lineage>
</organism>
<keyword evidence="2" id="KW-1185">Reference proteome</keyword>
<evidence type="ECO:0000313" key="2">
    <source>
        <dbReference type="Proteomes" id="UP000324091"/>
    </source>
</evidence>
<dbReference type="PANTHER" id="PTHR15087:SF14">
    <property type="entry name" value="PROTEIN NPAT"/>
    <property type="match status" value="1"/>
</dbReference>
<evidence type="ECO:0000313" key="1">
    <source>
        <dbReference type="EMBL" id="TWW77590.1"/>
    </source>
</evidence>
<accession>A0A5C6PH77</accession>
<dbReference type="EMBL" id="RHFK02000004">
    <property type="protein sequence ID" value="TWW77590.1"/>
    <property type="molecule type" value="Genomic_DNA"/>
</dbReference>
<protein>
    <submittedName>
        <fullName evidence="1">Protein NPAT</fullName>
    </submittedName>
</protein>
<reference evidence="1 2" key="1">
    <citation type="submission" date="2019-04" db="EMBL/GenBank/DDBJ databases">
        <title>Chromosome genome assembly for Takifugu flavidus.</title>
        <authorList>
            <person name="Xiao S."/>
        </authorList>
    </citation>
    <scope>NUCLEOTIDE SEQUENCE [LARGE SCALE GENOMIC DNA]</scope>
    <source>
        <strain evidence="1">HTHZ2018</strain>
        <tissue evidence="1">Muscle</tissue>
    </source>
</reference>
<dbReference type="AlphaFoldDB" id="A0A5C6PH77"/>
<comment type="caution">
    <text evidence="1">The sequence shown here is derived from an EMBL/GenBank/DDBJ whole genome shotgun (WGS) entry which is preliminary data.</text>
</comment>
<proteinExistence type="predicted"/>
<sequence>MLLPSDVARLVLGYLQEEGLSATSQAFVHESPNLKEYSDHTTGDGTIPACLFSIFGKGLTTILNEYVATKTKARSRIGVANMARQRVLTVASPSTIVCSSVSETSSIVSPTNTSQGFLSHSTPLSSAAPPMRMAITPAAHQQTQDVRLNVPRTLPGRELLLQGWPVLRTDVPQPSVEALQIPSLRK</sequence>
<name>A0A5C6PH77_9TELE</name>
<dbReference type="GO" id="GO:0005634">
    <property type="term" value="C:nucleus"/>
    <property type="evidence" value="ECO:0007669"/>
    <property type="project" value="TreeGrafter"/>
</dbReference>
<dbReference type="Proteomes" id="UP000324091">
    <property type="component" value="Chromosome 12"/>
</dbReference>